<protein>
    <submittedName>
        <fullName evidence="1">Uncharacterized protein</fullName>
    </submittedName>
</protein>
<reference evidence="1 2" key="1">
    <citation type="submission" date="2018-11" db="EMBL/GenBank/DDBJ databases">
        <title>Enterobacteriaceae from Patient.</title>
        <authorList>
            <person name="Shen C."/>
            <person name="Yang Y."/>
            <person name="Tian G."/>
        </authorList>
    </citation>
    <scope>NUCLEOTIDE SEQUENCE [LARGE SCALE GENOMIC DNA]</scope>
    <source>
        <strain evidence="1 2">GBGD28</strain>
    </source>
</reference>
<gene>
    <name evidence="1" type="ORF">EIA08_27715</name>
</gene>
<evidence type="ECO:0000313" key="2">
    <source>
        <dbReference type="Proteomes" id="UP000271008"/>
    </source>
</evidence>
<dbReference type="Proteomes" id="UP000271008">
    <property type="component" value="Unassembled WGS sequence"/>
</dbReference>
<proteinExistence type="predicted"/>
<comment type="caution">
    <text evidence="1">The sequence shown here is derived from an EMBL/GenBank/DDBJ whole genome shotgun (WGS) entry which is preliminary data.</text>
</comment>
<evidence type="ECO:0000313" key="1">
    <source>
        <dbReference type="EMBL" id="RRD69018.1"/>
    </source>
</evidence>
<dbReference type="AlphaFoldDB" id="A0A3P1LX90"/>
<name>A0A3P1LX90_ECOLX</name>
<organism evidence="1 2">
    <name type="scientific">Escherichia coli</name>
    <dbReference type="NCBI Taxonomy" id="562"/>
    <lineage>
        <taxon>Bacteria</taxon>
        <taxon>Pseudomonadati</taxon>
        <taxon>Pseudomonadota</taxon>
        <taxon>Gammaproteobacteria</taxon>
        <taxon>Enterobacterales</taxon>
        <taxon>Enterobacteriaceae</taxon>
        <taxon>Escherichia</taxon>
    </lineage>
</organism>
<dbReference type="RefSeq" id="WP_016245988.1">
    <property type="nucleotide sequence ID" value="NZ_AP024205.1"/>
</dbReference>
<accession>A0A3P1LX90</accession>
<dbReference type="EMBL" id="RQTU01000136">
    <property type="protein sequence ID" value="RRD69018.1"/>
    <property type="molecule type" value="Genomic_DNA"/>
</dbReference>
<sequence>MKRLIPILASAASMTIPVAAMADNIVCHGGWSIERHVTGSASSGFMSYMKDVGVIKLLHNGKLISQKRIQDIQQSVYQTSGAPLVNYEFDVDKNSFYILALDMSTQGASGGEPDIKLWGTDVMGIDCILQVGAE</sequence>